<evidence type="ECO:0000313" key="3">
    <source>
        <dbReference type="Proteomes" id="UP000829364"/>
    </source>
</evidence>
<dbReference type="GO" id="GO:0006368">
    <property type="term" value="P:transcription elongation by RNA polymerase II"/>
    <property type="evidence" value="ECO:0007669"/>
    <property type="project" value="InterPro"/>
</dbReference>
<organism evidence="2 3">
    <name type="scientific">Purpureocillium takamizusanense</name>
    <dbReference type="NCBI Taxonomy" id="2060973"/>
    <lineage>
        <taxon>Eukaryota</taxon>
        <taxon>Fungi</taxon>
        <taxon>Dikarya</taxon>
        <taxon>Ascomycota</taxon>
        <taxon>Pezizomycotina</taxon>
        <taxon>Sordariomycetes</taxon>
        <taxon>Hypocreomycetidae</taxon>
        <taxon>Hypocreales</taxon>
        <taxon>Ophiocordycipitaceae</taxon>
        <taxon>Purpureocillium</taxon>
    </lineage>
</organism>
<dbReference type="InterPro" id="IPR051870">
    <property type="entry name" value="Elongin-A_domain"/>
</dbReference>
<dbReference type="EMBL" id="CP086359">
    <property type="protein sequence ID" value="UNI20965.1"/>
    <property type="molecule type" value="Genomic_DNA"/>
</dbReference>
<gene>
    <name evidence="2" type="ORF">JDV02_007004</name>
</gene>
<dbReference type="Gene3D" id="6.10.250.3180">
    <property type="match status" value="1"/>
</dbReference>
<proteinExistence type="predicted"/>
<feature type="region of interest" description="Disordered" evidence="1">
    <location>
        <begin position="242"/>
        <end position="261"/>
    </location>
</feature>
<dbReference type="PANTHER" id="PTHR15141">
    <property type="entry name" value="TRANSCRIPTION ELONGATION FACTOR B POLYPEPTIDE 3"/>
    <property type="match status" value="1"/>
</dbReference>
<dbReference type="OrthoDB" id="21513at2759"/>
<protein>
    <recommendedName>
        <fullName evidence="4">Elongin-A</fullName>
    </recommendedName>
</protein>
<evidence type="ECO:0000256" key="1">
    <source>
        <dbReference type="SAM" id="MobiDB-lite"/>
    </source>
</evidence>
<dbReference type="KEGG" id="ptkz:JDV02_007004"/>
<evidence type="ECO:0008006" key="4">
    <source>
        <dbReference type="Google" id="ProtNLM"/>
    </source>
</evidence>
<feature type="region of interest" description="Disordered" evidence="1">
    <location>
        <begin position="349"/>
        <end position="426"/>
    </location>
</feature>
<feature type="region of interest" description="Disordered" evidence="1">
    <location>
        <begin position="275"/>
        <end position="327"/>
    </location>
</feature>
<dbReference type="InterPro" id="IPR010684">
    <property type="entry name" value="RNA_pol_II_trans_fac_SIII_A"/>
</dbReference>
<accession>A0A9Q8QJR0</accession>
<name>A0A9Q8QJR0_9HYPO</name>
<dbReference type="RefSeq" id="XP_047844446.1">
    <property type="nucleotide sequence ID" value="XM_047988450.1"/>
</dbReference>
<dbReference type="PANTHER" id="PTHR15141:SF76">
    <property type="entry name" value="TRANSCRIPTION ELONGATION FACTOR B POLYPEPTIDE 3"/>
    <property type="match status" value="1"/>
</dbReference>
<dbReference type="Proteomes" id="UP000829364">
    <property type="component" value="Chromosome 6"/>
</dbReference>
<sequence>MSLIKSLMELATMAAIKNIRHLDSVGDFLPYEAVRTILLRVESAHQLRRVELNSPQIQGHTGEIWIKIIENEFPLEYKATAYKPSSPDKWYKVWEKYKHEHDVALAESEAKLKNALAGLQEDKQRNVSTIVERKYLPRAGRTGPKQRHWSQRDTGSSVLSFSGGSRTKTNTGASVMKKVRREAREIANIKTQLSKPIRAPIRGPTLHKAPAAMVNDHRRAALPQYRVTGSAMEQYEQRATLLSDSDDDDLNNKPVLPVAPPKKTISDAAKVSLLKKRPGTASSTKPIIKQIPVRGSTAASPQKEGVSGAGTKDIASPGSSGKRSGAVNKIATTGNSALAGKLNRSAAINKARPVGDQAHARLEDDASDNDAPARLPTRKTVSPPPGEAGPSSPEEIIASLNAPPAAAPRKRKAPPSVFMKPKKRVH</sequence>
<dbReference type="GO" id="GO:0070449">
    <property type="term" value="C:elongin complex"/>
    <property type="evidence" value="ECO:0007669"/>
    <property type="project" value="InterPro"/>
</dbReference>
<dbReference type="Pfam" id="PF06881">
    <property type="entry name" value="Elongin_A"/>
    <property type="match status" value="1"/>
</dbReference>
<dbReference type="AlphaFoldDB" id="A0A9Q8QJR0"/>
<dbReference type="GeneID" id="72068953"/>
<evidence type="ECO:0000313" key="2">
    <source>
        <dbReference type="EMBL" id="UNI20965.1"/>
    </source>
</evidence>
<feature type="compositionally biased region" description="Polar residues" evidence="1">
    <location>
        <begin position="152"/>
        <end position="173"/>
    </location>
</feature>
<feature type="region of interest" description="Disordered" evidence="1">
    <location>
        <begin position="140"/>
        <end position="175"/>
    </location>
</feature>
<reference evidence="2" key="1">
    <citation type="submission" date="2021-11" db="EMBL/GenBank/DDBJ databases">
        <title>Purpureocillium_takamizusanense_genome.</title>
        <authorList>
            <person name="Nguyen N.-H."/>
        </authorList>
    </citation>
    <scope>NUCLEOTIDE SEQUENCE</scope>
    <source>
        <strain evidence="2">PT3</strain>
    </source>
</reference>
<keyword evidence="3" id="KW-1185">Reference proteome</keyword>